<dbReference type="EMBL" id="BSNX01000002">
    <property type="protein sequence ID" value="GLQ70939.1"/>
    <property type="molecule type" value="Genomic_DNA"/>
</dbReference>
<evidence type="ECO:0000256" key="3">
    <source>
        <dbReference type="ARBA" id="ARBA00029447"/>
    </source>
</evidence>
<dbReference type="PROSITE" id="PS50111">
    <property type="entry name" value="CHEMOTAXIS_TRANSDUC_2"/>
    <property type="match status" value="1"/>
</dbReference>
<feature type="domain" description="HAMP" evidence="7">
    <location>
        <begin position="211"/>
        <end position="265"/>
    </location>
</feature>
<keyword evidence="2 4" id="KW-0807">Transducer</keyword>
<dbReference type="Gene3D" id="1.10.287.950">
    <property type="entry name" value="Methyl-accepting chemotaxis protein"/>
    <property type="match status" value="1"/>
</dbReference>
<evidence type="ECO:0000256" key="2">
    <source>
        <dbReference type="ARBA" id="ARBA00023224"/>
    </source>
</evidence>
<name>A0AAV5NKP1_9VIBR</name>
<dbReference type="GO" id="GO:0006935">
    <property type="term" value="P:chemotaxis"/>
    <property type="evidence" value="ECO:0007669"/>
    <property type="project" value="UniProtKB-ARBA"/>
</dbReference>
<gene>
    <name evidence="8" type="ORF">GCM10007932_02990</name>
</gene>
<evidence type="ECO:0000256" key="5">
    <source>
        <dbReference type="SAM" id="Phobius"/>
    </source>
</evidence>
<dbReference type="SMART" id="SM00283">
    <property type="entry name" value="MA"/>
    <property type="match status" value="1"/>
</dbReference>
<protein>
    <submittedName>
        <fullName evidence="8">Methyl-accepting chemotaxis protein</fullName>
    </submittedName>
</protein>
<dbReference type="GO" id="GO:0007165">
    <property type="term" value="P:signal transduction"/>
    <property type="evidence" value="ECO:0007669"/>
    <property type="project" value="UniProtKB-KW"/>
</dbReference>
<dbReference type="SMART" id="SM00304">
    <property type="entry name" value="HAMP"/>
    <property type="match status" value="1"/>
</dbReference>
<keyword evidence="5" id="KW-0812">Transmembrane</keyword>
<accession>A0AAV5NKP1</accession>
<evidence type="ECO:0000259" key="6">
    <source>
        <dbReference type="PROSITE" id="PS50111"/>
    </source>
</evidence>
<evidence type="ECO:0000256" key="1">
    <source>
        <dbReference type="ARBA" id="ARBA00004370"/>
    </source>
</evidence>
<dbReference type="Pfam" id="PF00015">
    <property type="entry name" value="MCPsignal"/>
    <property type="match status" value="1"/>
</dbReference>
<dbReference type="SUPFAM" id="SSF58104">
    <property type="entry name" value="Methyl-accepting chemotaxis protein (MCP) signaling domain"/>
    <property type="match status" value="1"/>
</dbReference>
<dbReference type="PROSITE" id="PS50885">
    <property type="entry name" value="HAMP"/>
    <property type="match status" value="1"/>
</dbReference>
<comment type="caution">
    <text evidence="8">The sequence shown here is derived from an EMBL/GenBank/DDBJ whole genome shotgun (WGS) entry which is preliminary data.</text>
</comment>
<keyword evidence="5" id="KW-1133">Transmembrane helix</keyword>
<comment type="similarity">
    <text evidence="3">Belongs to the methyl-accepting chemotaxis (MCP) protein family.</text>
</comment>
<dbReference type="GO" id="GO:0016020">
    <property type="term" value="C:membrane"/>
    <property type="evidence" value="ECO:0007669"/>
    <property type="project" value="UniProtKB-SubCell"/>
</dbReference>
<sequence length="542" mass="59335">MKLRITSRIQLRHKIAFPVITVALIFTAIILLSTYQLREQNRVDRESLSQLSPAINALNSLSKSMISLRSLSEKLAFDFDSDNKRAQYSESFKKLQSEITSDVSIITASPVPEKSAVQELEQNIAHYIASQEKMYANASPSTYFFENKPDFSELEQTTWQSIWLLDASLLKHQSAISDNRESLTRQATLILEIGGAVAILIALSLAFMVSRWVSSAVVKLTESLKQIASGEADLTYRMPLESQDELGQLAKAFNSFITSLQETITEIILASNSVRAEMENIRSLTQGIVIHVSEQQSQSDQVDCAAQSLDTLNSDMSTNISTTESANATSVENLHSATDFLNKTSLSIQKLGEENVLACRVLGTLDSSVSGIVSILDVIVEIAEQTNLLALNAAIEAARAGEQGRGFAVVADEVRTLATKTQNSTDQIKGLVEALQNSANEANSAIQVSQETGAITLKQADETSTTLKLISSSIHKASESNTLFTRTAQKQLEISNDIHRNMQSIIESSYQMVEMISSAENACETLAVQCENMDNLVAKFDV</sequence>
<keyword evidence="5" id="KW-0472">Membrane</keyword>
<dbReference type="Proteomes" id="UP001156690">
    <property type="component" value="Unassembled WGS sequence"/>
</dbReference>
<dbReference type="PANTHER" id="PTHR32089:SF65">
    <property type="entry name" value="CHEMOTAXIS SIGNAL TRANSDUCTION SYSTEM METHYL ACCEPTING SENSORY TRANSDUCER"/>
    <property type="match status" value="1"/>
</dbReference>
<dbReference type="Gene3D" id="6.10.340.10">
    <property type="match status" value="1"/>
</dbReference>
<evidence type="ECO:0000313" key="8">
    <source>
        <dbReference type="EMBL" id="GLQ70939.1"/>
    </source>
</evidence>
<reference evidence="9" key="1">
    <citation type="journal article" date="2019" name="Int. J. Syst. Evol. Microbiol.">
        <title>The Global Catalogue of Microorganisms (GCM) 10K type strain sequencing project: providing services to taxonomists for standard genome sequencing and annotation.</title>
        <authorList>
            <consortium name="The Broad Institute Genomics Platform"/>
            <consortium name="The Broad Institute Genome Sequencing Center for Infectious Disease"/>
            <person name="Wu L."/>
            <person name="Ma J."/>
        </authorList>
    </citation>
    <scope>NUCLEOTIDE SEQUENCE [LARGE SCALE GENOMIC DNA]</scope>
    <source>
        <strain evidence="9">NBRC 15640</strain>
    </source>
</reference>
<dbReference type="InterPro" id="IPR003660">
    <property type="entry name" value="HAMP_dom"/>
</dbReference>
<dbReference type="FunFam" id="1.10.287.950:FF:000001">
    <property type="entry name" value="Methyl-accepting chemotaxis sensory transducer"/>
    <property type="match status" value="1"/>
</dbReference>
<dbReference type="AlphaFoldDB" id="A0AAV5NKP1"/>
<keyword evidence="9" id="KW-1185">Reference proteome</keyword>
<feature type="transmembrane region" description="Helical" evidence="5">
    <location>
        <begin position="15"/>
        <end position="35"/>
    </location>
</feature>
<evidence type="ECO:0000313" key="9">
    <source>
        <dbReference type="Proteomes" id="UP001156690"/>
    </source>
</evidence>
<dbReference type="CDD" id="cd06225">
    <property type="entry name" value="HAMP"/>
    <property type="match status" value="1"/>
</dbReference>
<dbReference type="Pfam" id="PF00672">
    <property type="entry name" value="HAMP"/>
    <property type="match status" value="1"/>
</dbReference>
<evidence type="ECO:0000256" key="4">
    <source>
        <dbReference type="PROSITE-ProRule" id="PRU00284"/>
    </source>
</evidence>
<dbReference type="InterPro" id="IPR004089">
    <property type="entry name" value="MCPsignal_dom"/>
</dbReference>
<feature type="domain" description="Methyl-accepting transducer" evidence="6">
    <location>
        <begin position="270"/>
        <end position="506"/>
    </location>
</feature>
<dbReference type="RefSeq" id="WP_126607247.1">
    <property type="nucleotide sequence ID" value="NZ_AP025145.1"/>
</dbReference>
<proteinExistence type="inferred from homology"/>
<feature type="transmembrane region" description="Helical" evidence="5">
    <location>
        <begin position="189"/>
        <end position="213"/>
    </location>
</feature>
<evidence type="ECO:0000259" key="7">
    <source>
        <dbReference type="PROSITE" id="PS50885"/>
    </source>
</evidence>
<dbReference type="PANTHER" id="PTHR32089">
    <property type="entry name" value="METHYL-ACCEPTING CHEMOTAXIS PROTEIN MCPB"/>
    <property type="match status" value="1"/>
</dbReference>
<comment type="subcellular location">
    <subcellularLocation>
        <location evidence="1">Membrane</location>
    </subcellularLocation>
</comment>
<organism evidence="8 9">
    <name type="scientific">Vibrio penaeicida</name>
    <dbReference type="NCBI Taxonomy" id="104609"/>
    <lineage>
        <taxon>Bacteria</taxon>
        <taxon>Pseudomonadati</taxon>
        <taxon>Pseudomonadota</taxon>
        <taxon>Gammaproteobacteria</taxon>
        <taxon>Vibrionales</taxon>
        <taxon>Vibrionaceae</taxon>
        <taxon>Vibrio</taxon>
    </lineage>
</organism>